<organism evidence="5 6">
    <name type="scientific">Pseudochryseolinea flava</name>
    <dbReference type="NCBI Taxonomy" id="2059302"/>
    <lineage>
        <taxon>Bacteria</taxon>
        <taxon>Pseudomonadati</taxon>
        <taxon>Bacteroidota</taxon>
        <taxon>Cytophagia</taxon>
        <taxon>Cytophagales</taxon>
        <taxon>Fulvivirgaceae</taxon>
        <taxon>Pseudochryseolinea</taxon>
    </lineage>
</organism>
<dbReference type="RefSeq" id="WP_112745380.1">
    <property type="nucleotide sequence ID" value="NZ_QMFY01000001.1"/>
</dbReference>
<comment type="caution">
    <text evidence="5">The sequence shown here is derived from an EMBL/GenBank/DDBJ whole genome shotgun (WGS) entry which is preliminary data.</text>
</comment>
<accession>A0A364Y9N9</accession>
<evidence type="ECO:0000256" key="1">
    <source>
        <dbReference type="ARBA" id="ARBA00022729"/>
    </source>
</evidence>
<evidence type="ECO:0000313" key="6">
    <source>
        <dbReference type="Proteomes" id="UP000251889"/>
    </source>
</evidence>
<dbReference type="InterPro" id="IPR032812">
    <property type="entry name" value="SbsA_Ig"/>
</dbReference>
<evidence type="ECO:0000256" key="3">
    <source>
        <dbReference type="SAM" id="SignalP"/>
    </source>
</evidence>
<dbReference type="PROSITE" id="PS51257">
    <property type="entry name" value="PROKAR_LIPOPROTEIN"/>
    <property type="match status" value="1"/>
</dbReference>
<protein>
    <recommendedName>
        <fullName evidence="4">SbsA Ig-like domain-containing protein</fullName>
    </recommendedName>
</protein>
<reference evidence="5 6" key="1">
    <citation type="submission" date="2018-06" db="EMBL/GenBank/DDBJ databases">
        <title>Chryseolinea flavus sp. nov., a member of the phylum Bacteroidetes isolated from soil.</title>
        <authorList>
            <person name="Li Y."/>
            <person name="Wang J."/>
        </authorList>
    </citation>
    <scope>NUCLEOTIDE SEQUENCE [LARGE SCALE GENOMIC DNA]</scope>
    <source>
        <strain evidence="5 6">SDU1-6</strain>
    </source>
</reference>
<feature type="chain" id="PRO_5017058705" description="SbsA Ig-like domain-containing protein" evidence="3">
    <location>
        <begin position="23"/>
        <end position="562"/>
    </location>
</feature>
<name>A0A364Y9N9_9BACT</name>
<evidence type="ECO:0000313" key="5">
    <source>
        <dbReference type="EMBL" id="RAW03165.1"/>
    </source>
</evidence>
<feature type="signal peptide" evidence="3">
    <location>
        <begin position="1"/>
        <end position="22"/>
    </location>
</feature>
<evidence type="ECO:0000259" key="4">
    <source>
        <dbReference type="Pfam" id="PF13205"/>
    </source>
</evidence>
<dbReference type="AlphaFoldDB" id="A0A364Y9N9"/>
<feature type="domain" description="SbsA Ig-like" evidence="4">
    <location>
        <begin position="33"/>
        <end position="134"/>
    </location>
</feature>
<dbReference type="SUPFAM" id="SSF49478">
    <property type="entry name" value="Cna protein B-type domain"/>
    <property type="match status" value="1"/>
</dbReference>
<proteinExistence type="predicted"/>
<feature type="region of interest" description="Disordered" evidence="2">
    <location>
        <begin position="407"/>
        <end position="428"/>
    </location>
</feature>
<dbReference type="Pfam" id="PF13205">
    <property type="entry name" value="Big_5"/>
    <property type="match status" value="1"/>
</dbReference>
<evidence type="ECO:0000256" key="2">
    <source>
        <dbReference type="SAM" id="MobiDB-lite"/>
    </source>
</evidence>
<sequence>MRHRHITFLSAITLAVSLVSCARQTTPNGGPKDTIPPLLQTSLSIPKSGATNYNGQTVEIEFDEYVSLNNPKEQIIITPDVDKKYEVVAKKKRVTLTFENKLKDTTTYTVNYRNSIQDITERNPARNIKTAFSTGSYIDSLSIAGKIIDPLTFKDVKQATVALYQQDTFNVFKHKPTILTETDDEGNFLLENLKPGRYHIYAILDKNKNLIVDSKNESYGFTTKAITLKDKTPDVTIPIQKLDTRPLKLISARPYNSYFNIKTSKSLKAFTVRAGTTTIAAVYGDTYDNVKIYNQSTAEGDSIKIRLTGIDSASNKIDTTLFAKFNFKKITKEPFNVKLETFQAVHTKASIKASITFNKPIMSINPDSILYQIDSLNTIKFSSQDIRIDSTSRKILIDKKIDRTLIAKPQPPATNTPATQNPQQQKPPNYAFKLGHGAFVSVENDSSKQLSENRRPIYFDETGIILVEVQTNEQSFVVELLDSNFKIIQSVANAKKFSFQDLIPADYQLRLVIDKNNDRVWTPGNLLTATDAEPTILYSTEKAGPQIKLKANFELGPMLIKY</sequence>
<feature type="compositionally biased region" description="Low complexity" evidence="2">
    <location>
        <begin position="415"/>
        <end position="428"/>
    </location>
</feature>
<dbReference type="OrthoDB" id="9809989at2"/>
<gene>
    <name evidence="5" type="ORF">DQQ10_03460</name>
</gene>
<keyword evidence="1 3" id="KW-0732">Signal</keyword>
<keyword evidence="6" id="KW-1185">Reference proteome</keyword>
<dbReference type="Proteomes" id="UP000251889">
    <property type="component" value="Unassembled WGS sequence"/>
</dbReference>
<dbReference type="EMBL" id="QMFY01000001">
    <property type="protein sequence ID" value="RAW03165.1"/>
    <property type="molecule type" value="Genomic_DNA"/>
</dbReference>